<evidence type="ECO:0000313" key="2">
    <source>
        <dbReference type="Proteomes" id="UP001597468"/>
    </source>
</evidence>
<dbReference type="Pfam" id="PF05013">
    <property type="entry name" value="FGase"/>
    <property type="match status" value="1"/>
</dbReference>
<name>A0ABW5J0D2_9FLAO</name>
<dbReference type="InterPro" id="IPR007709">
    <property type="entry name" value="N-FG_amidohydro"/>
</dbReference>
<sequence length="234" mass="27167">MRLILTCEHAGNGVPKEYRHLFTGARKILDSHRGYDPGALDLFKELRKIAFFDKFHTVSRLLVEPNRSLHHPQLFSEFSRDLTEPEKAKLLEKFYFPYRDSVEEEIRETISGEEEVLHLSVHTFTPVLAGQVRNADIGLLYDPKRAGEKEFCTAFKKAIGDQDPDLQVRFNYPYRGTADGFTTFLRKKFWQNYCGIEIEVNQKFTKRNLMNNPIKNTIFKALSEVLPCSKSSEE</sequence>
<accession>A0ABW5J0D2</accession>
<gene>
    <name evidence="1" type="ORF">ACFSTG_12575</name>
</gene>
<dbReference type="Gene3D" id="3.40.630.40">
    <property type="entry name" value="Zn-dependent exopeptidases"/>
    <property type="match status" value="1"/>
</dbReference>
<dbReference type="SUPFAM" id="SSF53187">
    <property type="entry name" value="Zn-dependent exopeptidases"/>
    <property type="match status" value="1"/>
</dbReference>
<dbReference type="EMBL" id="JBHULT010000010">
    <property type="protein sequence ID" value="MFD2518736.1"/>
    <property type="molecule type" value="Genomic_DNA"/>
</dbReference>
<organism evidence="1 2">
    <name type="scientific">Salinimicrobium flavum</name>
    <dbReference type="NCBI Taxonomy" id="1737065"/>
    <lineage>
        <taxon>Bacteria</taxon>
        <taxon>Pseudomonadati</taxon>
        <taxon>Bacteroidota</taxon>
        <taxon>Flavobacteriia</taxon>
        <taxon>Flavobacteriales</taxon>
        <taxon>Flavobacteriaceae</taxon>
        <taxon>Salinimicrobium</taxon>
    </lineage>
</organism>
<dbReference type="Proteomes" id="UP001597468">
    <property type="component" value="Unassembled WGS sequence"/>
</dbReference>
<dbReference type="RefSeq" id="WP_380753390.1">
    <property type="nucleotide sequence ID" value="NZ_JBHULT010000010.1"/>
</dbReference>
<evidence type="ECO:0000313" key="1">
    <source>
        <dbReference type="EMBL" id="MFD2518736.1"/>
    </source>
</evidence>
<reference evidence="2" key="1">
    <citation type="journal article" date="2019" name="Int. J. Syst. Evol. Microbiol.">
        <title>The Global Catalogue of Microorganisms (GCM) 10K type strain sequencing project: providing services to taxonomists for standard genome sequencing and annotation.</title>
        <authorList>
            <consortium name="The Broad Institute Genomics Platform"/>
            <consortium name="The Broad Institute Genome Sequencing Center for Infectious Disease"/>
            <person name="Wu L."/>
            <person name="Ma J."/>
        </authorList>
    </citation>
    <scope>NUCLEOTIDE SEQUENCE [LARGE SCALE GENOMIC DNA]</scope>
    <source>
        <strain evidence="2">KCTC 42585</strain>
    </source>
</reference>
<protein>
    <submittedName>
        <fullName evidence="1">N-formylglutamate amidohydrolase</fullName>
    </submittedName>
</protein>
<comment type="caution">
    <text evidence="1">The sequence shown here is derived from an EMBL/GenBank/DDBJ whole genome shotgun (WGS) entry which is preliminary data.</text>
</comment>
<keyword evidence="2" id="KW-1185">Reference proteome</keyword>
<proteinExistence type="predicted"/>